<evidence type="ECO:0000313" key="3">
    <source>
        <dbReference type="EMBL" id="REG76895.1"/>
    </source>
</evidence>
<dbReference type="InterPro" id="IPR038234">
    <property type="entry name" value="Colicin_E5_C_sf"/>
</dbReference>
<dbReference type="SUPFAM" id="SSF102824">
    <property type="entry name" value="Colicin D/E5 nuclease domain"/>
    <property type="match status" value="1"/>
</dbReference>
<reference evidence="3 4" key="1">
    <citation type="submission" date="2018-08" db="EMBL/GenBank/DDBJ databases">
        <title>Genomic Encyclopedia of Archaeal and Bacterial Type Strains, Phase II (KMG-II): from individual species to whole genera.</title>
        <authorList>
            <person name="Goeker M."/>
        </authorList>
    </citation>
    <scope>NUCLEOTIDE SEQUENCE [LARGE SCALE GENOMIC DNA]</scope>
    <source>
        <strain evidence="3 4">DSM 15986</strain>
    </source>
</reference>
<feature type="region of interest" description="Disordered" evidence="1">
    <location>
        <begin position="59"/>
        <end position="79"/>
    </location>
</feature>
<dbReference type="InterPro" id="IPR038233">
    <property type="entry name" value="Colicin_D/E5_nuclease"/>
</dbReference>
<evidence type="ECO:0000259" key="2">
    <source>
        <dbReference type="Pfam" id="PF12106"/>
    </source>
</evidence>
<dbReference type="InterPro" id="IPR050708">
    <property type="entry name" value="T6SS_VgrG/RHS"/>
</dbReference>
<evidence type="ECO:0000256" key="1">
    <source>
        <dbReference type="SAM" id="MobiDB-lite"/>
    </source>
</evidence>
<dbReference type="GO" id="GO:0004540">
    <property type="term" value="F:RNA nuclease activity"/>
    <property type="evidence" value="ECO:0007669"/>
    <property type="project" value="InterPro"/>
</dbReference>
<gene>
    <name evidence="3" type="ORF">C8N25_1521</name>
</gene>
<evidence type="ECO:0000313" key="4">
    <source>
        <dbReference type="Proteomes" id="UP000256405"/>
    </source>
</evidence>
<feature type="non-terminal residue" evidence="3">
    <location>
        <position position="1"/>
    </location>
</feature>
<protein>
    <submittedName>
        <fullName evidence="3">RHS repeat-associated protein</fullName>
    </submittedName>
</protein>
<feature type="domain" description="Colicin E5 ribonuclease" evidence="2">
    <location>
        <begin position="180"/>
        <end position="254"/>
    </location>
</feature>
<dbReference type="PANTHER" id="PTHR32305:SF15">
    <property type="entry name" value="PROTEIN RHSA-RELATED"/>
    <property type="match status" value="1"/>
</dbReference>
<dbReference type="NCBIfam" id="TIGR03696">
    <property type="entry name" value="Rhs_assc_core"/>
    <property type="match status" value="1"/>
</dbReference>
<proteinExistence type="predicted"/>
<dbReference type="AlphaFoldDB" id="A0A3E0D435"/>
<keyword evidence="4" id="KW-1185">Reference proteome</keyword>
<dbReference type="InterPro" id="IPR021964">
    <property type="entry name" value="Colicin_E5_C"/>
</dbReference>
<name>A0A3E0D435_9BACT</name>
<dbReference type="Gene3D" id="2.180.10.10">
    <property type="entry name" value="RHS repeat-associated core"/>
    <property type="match status" value="1"/>
</dbReference>
<sequence length="263" mass="29228">NMYDFGARMYDPAIGRWFVVDPLAEQMRRHSPYNYAFNNPLRYIDPDGMAPQVAIVHATPQHSDSEDPTQNEVGTGQVGKKRDEVMIDVGYGKVSSRDIQGADYIGEFATKGSENTQEKKDCCQDKPVLNDMGRPMATGAVEPVHPEAFIIPLPPILAFLRYLKLGRAAAATSSVFSYLTPKIVKQMGSRGWTQELIHNTINNPFTTRVATNSATGNASTAFFQKNGSYVVKDDLTNQVIQISNRLDNKWIPDATIINPYIPK</sequence>
<dbReference type="InterPro" id="IPR022385">
    <property type="entry name" value="Rhs_assc_core"/>
</dbReference>
<dbReference type="RefSeq" id="WP_262511676.1">
    <property type="nucleotide sequence ID" value="NZ_QUNF01000052.1"/>
</dbReference>
<dbReference type="Gene3D" id="3.30.2310.30">
    <property type="match status" value="1"/>
</dbReference>
<dbReference type="PANTHER" id="PTHR32305">
    <property type="match status" value="1"/>
</dbReference>
<dbReference type="EMBL" id="QUNF01000052">
    <property type="protein sequence ID" value="REG76895.1"/>
    <property type="molecule type" value="Genomic_DNA"/>
</dbReference>
<comment type="caution">
    <text evidence="3">The sequence shown here is derived from an EMBL/GenBank/DDBJ whole genome shotgun (WGS) entry which is preliminary data.</text>
</comment>
<accession>A0A3E0D435</accession>
<dbReference type="Proteomes" id="UP000256405">
    <property type="component" value="Unassembled WGS sequence"/>
</dbReference>
<dbReference type="Pfam" id="PF12106">
    <property type="entry name" value="Colicin_E5"/>
    <property type="match status" value="1"/>
</dbReference>
<organism evidence="3 4">
    <name type="scientific">Algoriphagus antarcticus</name>
    <dbReference type="NCBI Taxonomy" id="238540"/>
    <lineage>
        <taxon>Bacteria</taxon>
        <taxon>Pseudomonadati</taxon>
        <taxon>Bacteroidota</taxon>
        <taxon>Cytophagia</taxon>
        <taxon>Cytophagales</taxon>
        <taxon>Cyclobacteriaceae</taxon>
        <taxon>Algoriphagus</taxon>
    </lineage>
</organism>